<sequence>MFLLLKASYKMTKLCLVTAVLLCLLATTSSSVGRLRSAVAKGGAAVTGGEVRKVNSLQAASSSGNLLRAKQANADRQKAFLNRKQKKQAVSIFIA</sequence>
<organism evidence="2 3">
    <name type="scientific">Bugula neritina</name>
    <name type="common">Brown bryozoan</name>
    <name type="synonym">Sertularia neritina</name>
    <dbReference type="NCBI Taxonomy" id="10212"/>
    <lineage>
        <taxon>Eukaryota</taxon>
        <taxon>Metazoa</taxon>
        <taxon>Spiralia</taxon>
        <taxon>Lophotrochozoa</taxon>
        <taxon>Bryozoa</taxon>
        <taxon>Gymnolaemata</taxon>
        <taxon>Cheilostomatida</taxon>
        <taxon>Flustrina</taxon>
        <taxon>Buguloidea</taxon>
        <taxon>Bugulidae</taxon>
        <taxon>Bugula</taxon>
    </lineage>
</organism>
<evidence type="ECO:0000256" key="1">
    <source>
        <dbReference type="SAM" id="SignalP"/>
    </source>
</evidence>
<accession>A0A7J7J616</accession>
<dbReference type="Proteomes" id="UP000593567">
    <property type="component" value="Unassembled WGS sequence"/>
</dbReference>
<dbReference type="EMBL" id="VXIV02002982">
    <property type="protein sequence ID" value="KAF6021679.1"/>
    <property type="molecule type" value="Genomic_DNA"/>
</dbReference>
<name>A0A7J7J616_BUGNE</name>
<reference evidence="2" key="1">
    <citation type="submission" date="2020-06" db="EMBL/GenBank/DDBJ databases">
        <title>Draft genome of Bugula neritina, a colonial animal packing powerful symbionts and potential medicines.</title>
        <authorList>
            <person name="Rayko M."/>
        </authorList>
    </citation>
    <scope>NUCLEOTIDE SEQUENCE [LARGE SCALE GENOMIC DNA]</scope>
    <source>
        <strain evidence="2">Kwan_BN1</strain>
    </source>
</reference>
<evidence type="ECO:0000313" key="2">
    <source>
        <dbReference type="EMBL" id="KAF6021679.1"/>
    </source>
</evidence>
<feature type="signal peptide" evidence="1">
    <location>
        <begin position="1"/>
        <end position="30"/>
    </location>
</feature>
<feature type="chain" id="PRO_5029755796" evidence="1">
    <location>
        <begin position="31"/>
        <end position="95"/>
    </location>
</feature>
<keyword evidence="3" id="KW-1185">Reference proteome</keyword>
<evidence type="ECO:0000313" key="3">
    <source>
        <dbReference type="Proteomes" id="UP000593567"/>
    </source>
</evidence>
<keyword evidence="1" id="KW-0732">Signal</keyword>
<proteinExistence type="predicted"/>
<gene>
    <name evidence="2" type="ORF">EB796_020021</name>
</gene>
<protein>
    <submittedName>
        <fullName evidence="2">Uncharacterized protein</fullName>
    </submittedName>
</protein>
<dbReference type="AlphaFoldDB" id="A0A7J7J616"/>
<comment type="caution">
    <text evidence="2">The sequence shown here is derived from an EMBL/GenBank/DDBJ whole genome shotgun (WGS) entry which is preliminary data.</text>
</comment>